<sequence>MNQKEKLASLSDREIQERILVNLEKISQKTGTISTIVTIYFVVSLLGVILYLVAVMPRV</sequence>
<accession>M7XIG1</accession>
<gene>
    <name evidence="2" type="ORF">C943_03311</name>
</gene>
<dbReference type="AlphaFoldDB" id="M7XIG1"/>
<evidence type="ECO:0000313" key="3">
    <source>
        <dbReference type="Proteomes" id="UP000010953"/>
    </source>
</evidence>
<keyword evidence="1" id="KW-0812">Transmembrane</keyword>
<name>M7XIG1_9BACT</name>
<proteinExistence type="predicted"/>
<protein>
    <submittedName>
        <fullName evidence="2">Uncharacterized protein</fullName>
    </submittedName>
</protein>
<dbReference type="RefSeq" id="WP_008624161.1">
    <property type="nucleotide sequence ID" value="NZ_AMZY02000005.1"/>
</dbReference>
<feature type="transmembrane region" description="Helical" evidence="1">
    <location>
        <begin position="33"/>
        <end position="54"/>
    </location>
</feature>
<keyword evidence="3" id="KW-1185">Reference proteome</keyword>
<dbReference type="InParanoid" id="M7XIG1"/>
<comment type="caution">
    <text evidence="2">The sequence shown here is derived from an EMBL/GenBank/DDBJ whole genome shotgun (WGS) entry which is preliminary data.</text>
</comment>
<dbReference type="Proteomes" id="UP000010953">
    <property type="component" value="Unassembled WGS sequence"/>
</dbReference>
<organism evidence="2 3">
    <name type="scientific">Mariniradius saccharolyticus AK6</name>
    <dbReference type="NCBI Taxonomy" id="1239962"/>
    <lineage>
        <taxon>Bacteria</taxon>
        <taxon>Pseudomonadati</taxon>
        <taxon>Bacteroidota</taxon>
        <taxon>Cytophagia</taxon>
        <taxon>Cytophagales</taxon>
        <taxon>Cyclobacteriaceae</taxon>
        <taxon>Mariniradius</taxon>
    </lineage>
</organism>
<keyword evidence="1" id="KW-0472">Membrane</keyword>
<keyword evidence="1" id="KW-1133">Transmembrane helix</keyword>
<evidence type="ECO:0000313" key="2">
    <source>
        <dbReference type="EMBL" id="EMS34624.1"/>
    </source>
</evidence>
<dbReference type="STRING" id="1239962.C943_03311"/>
<reference evidence="2" key="1">
    <citation type="submission" date="2013-01" db="EMBL/GenBank/DDBJ databases">
        <title>Genome assembly of Mariniradius saccharolyticus AK6.</title>
        <authorList>
            <person name="Vaidya B."/>
            <person name="Khatri I."/>
            <person name="Tanuku N.R.S."/>
            <person name="Subramanian S."/>
            <person name="Pinnaka A."/>
        </authorList>
    </citation>
    <scope>NUCLEOTIDE SEQUENCE [LARGE SCALE GENOMIC DNA]</scope>
    <source>
        <strain evidence="2">AK6</strain>
    </source>
</reference>
<evidence type="ECO:0000256" key="1">
    <source>
        <dbReference type="SAM" id="Phobius"/>
    </source>
</evidence>
<dbReference type="EMBL" id="AMZY02000005">
    <property type="protein sequence ID" value="EMS34624.1"/>
    <property type="molecule type" value="Genomic_DNA"/>
</dbReference>